<organism evidence="1 2">
    <name type="scientific">Halobacillus litoralis</name>
    <dbReference type="NCBI Taxonomy" id="45668"/>
    <lineage>
        <taxon>Bacteria</taxon>
        <taxon>Bacillati</taxon>
        <taxon>Bacillota</taxon>
        <taxon>Bacilli</taxon>
        <taxon>Bacillales</taxon>
        <taxon>Bacillaceae</taxon>
        <taxon>Halobacillus</taxon>
    </lineage>
</organism>
<accession>A0A845DVL8</accession>
<proteinExistence type="predicted"/>
<dbReference type="Proteomes" id="UP000460949">
    <property type="component" value="Unassembled WGS sequence"/>
</dbReference>
<dbReference type="EMBL" id="WMET01000002">
    <property type="protein sequence ID" value="MYL20352.1"/>
    <property type="molecule type" value="Genomic_DNA"/>
</dbReference>
<gene>
    <name evidence="1" type="ORF">GLW04_10665</name>
</gene>
<evidence type="ECO:0000313" key="1">
    <source>
        <dbReference type="EMBL" id="MYL20352.1"/>
    </source>
</evidence>
<sequence length="75" mass="8464">MIEVKPNQPLSKNPCTPCAGVFFRYNGEETLCFSNTFRNGNFSKVKKSEPFDAWKAAVPANERFLGFVSCELKIL</sequence>
<comment type="caution">
    <text evidence="1">The sequence shown here is derived from an EMBL/GenBank/DDBJ whole genome shotgun (WGS) entry which is preliminary data.</text>
</comment>
<name>A0A845DVL8_9BACI</name>
<dbReference type="AlphaFoldDB" id="A0A845DVL8"/>
<evidence type="ECO:0000313" key="2">
    <source>
        <dbReference type="Proteomes" id="UP000460949"/>
    </source>
</evidence>
<reference evidence="1 2" key="1">
    <citation type="submission" date="2019-11" db="EMBL/GenBank/DDBJ databases">
        <title>Genome sequences of 17 halophilic strains isolated from different environments.</title>
        <authorList>
            <person name="Furrow R.E."/>
        </authorList>
    </citation>
    <scope>NUCLEOTIDE SEQUENCE [LARGE SCALE GENOMIC DNA]</scope>
    <source>
        <strain evidence="1 2">22511_23_Filter</strain>
    </source>
</reference>
<protein>
    <submittedName>
        <fullName evidence="1">Uncharacterized protein</fullName>
    </submittedName>
</protein>